<keyword evidence="9" id="KW-0732">Signal</keyword>
<dbReference type="PANTHER" id="PTHR21666:SF288">
    <property type="entry name" value="CELL DIVISION PROTEIN YTFB"/>
    <property type="match status" value="1"/>
</dbReference>
<feature type="chain" id="PRO_5021797776" evidence="9">
    <location>
        <begin position="24"/>
        <end position="422"/>
    </location>
</feature>
<dbReference type="CDD" id="cd12797">
    <property type="entry name" value="M23_peptidase"/>
    <property type="match status" value="1"/>
</dbReference>
<dbReference type="PANTHER" id="PTHR21666">
    <property type="entry name" value="PEPTIDASE-RELATED"/>
    <property type="match status" value="1"/>
</dbReference>
<evidence type="ECO:0000256" key="7">
    <source>
        <dbReference type="SAM" id="Coils"/>
    </source>
</evidence>
<feature type="compositionally biased region" description="Low complexity" evidence="8">
    <location>
        <begin position="294"/>
        <end position="303"/>
    </location>
</feature>
<gene>
    <name evidence="11" type="ORF">FGU71_05705</name>
</gene>
<evidence type="ECO:0000256" key="6">
    <source>
        <dbReference type="ARBA" id="ARBA00023049"/>
    </source>
</evidence>
<keyword evidence="4" id="KW-0378">Hydrolase</keyword>
<evidence type="ECO:0000313" key="12">
    <source>
        <dbReference type="Proteomes" id="UP000316343"/>
    </source>
</evidence>
<evidence type="ECO:0000256" key="1">
    <source>
        <dbReference type="ARBA" id="ARBA00001947"/>
    </source>
</evidence>
<keyword evidence="2" id="KW-0645">Protease</keyword>
<evidence type="ECO:0000256" key="3">
    <source>
        <dbReference type="ARBA" id="ARBA00022723"/>
    </source>
</evidence>
<dbReference type="Gene3D" id="2.70.70.10">
    <property type="entry name" value="Glucose Permease (Domain IIA)"/>
    <property type="match status" value="1"/>
</dbReference>
<dbReference type="InterPro" id="IPR011055">
    <property type="entry name" value="Dup_hybrid_motif"/>
</dbReference>
<comment type="cofactor">
    <cofactor evidence="1">
        <name>Zn(2+)</name>
        <dbReference type="ChEBI" id="CHEBI:29105"/>
    </cofactor>
</comment>
<dbReference type="Proteomes" id="UP000316343">
    <property type="component" value="Unassembled WGS sequence"/>
</dbReference>
<keyword evidence="12" id="KW-1185">Reference proteome</keyword>
<dbReference type="GO" id="GO:0046872">
    <property type="term" value="F:metal ion binding"/>
    <property type="evidence" value="ECO:0007669"/>
    <property type="project" value="UniProtKB-KW"/>
</dbReference>
<sequence>MAKRLALFAALSGAAVLALGAFAPVSTAQRDIGLLEPEEAQAQLERSTRESQRAEARAQRLSREAEQAKEAADKTAKEAAALAAQVQRSEADIAAARARYSLAQTDRAALSQRLSQRQKPLVRLTGALQTTARRPLSLSALQPGSLKDLVYVRAVLESAVPYIRDKTSALRGELEEGRRLERLAARSLDNLRTNEQELQTKRDALARLESRQRLASRDARSNAVRESERALALAEEARDIDGLMGDINAASSLRRELAALSGPVLRPAGIGAGGAGAGSVAADPADRPDSVPSATPTTAAAPPGDLQLPVQGRTIAGFGELRGSGLRSTGLALAPASGAQVVSPASGRIAFAGPYRGYGRIVIIEHAGGWTSLVTGMARISVRVGDEVIGGSPLGVAGGEEPSITLELRRDGEAVNPLQFLG</sequence>
<evidence type="ECO:0000313" key="11">
    <source>
        <dbReference type="EMBL" id="TRD11397.1"/>
    </source>
</evidence>
<keyword evidence="6" id="KW-0482">Metalloprotease</keyword>
<feature type="signal peptide" evidence="9">
    <location>
        <begin position="1"/>
        <end position="23"/>
    </location>
</feature>
<evidence type="ECO:0000259" key="10">
    <source>
        <dbReference type="Pfam" id="PF01551"/>
    </source>
</evidence>
<evidence type="ECO:0000256" key="4">
    <source>
        <dbReference type="ARBA" id="ARBA00022801"/>
    </source>
</evidence>
<evidence type="ECO:0000256" key="9">
    <source>
        <dbReference type="SAM" id="SignalP"/>
    </source>
</evidence>
<dbReference type="SUPFAM" id="SSF51261">
    <property type="entry name" value="Duplicated hybrid motif"/>
    <property type="match status" value="1"/>
</dbReference>
<proteinExistence type="predicted"/>
<feature type="region of interest" description="Disordered" evidence="8">
    <location>
        <begin position="273"/>
        <end position="309"/>
    </location>
</feature>
<accession>A0A547PB79</accession>
<reference evidence="11 12" key="1">
    <citation type="submission" date="2019-06" db="EMBL/GenBank/DDBJ databases">
        <title>Erythrobacter insulae sp. nov., isolated from a tidal flat.</title>
        <authorList>
            <person name="Yoon J.-H."/>
        </authorList>
    </citation>
    <scope>NUCLEOTIDE SEQUENCE [LARGE SCALE GENOMIC DNA]</scope>
    <source>
        <strain evidence="11 12">JBTF-M21</strain>
    </source>
</reference>
<dbReference type="GO" id="GO:0006508">
    <property type="term" value="P:proteolysis"/>
    <property type="evidence" value="ECO:0007669"/>
    <property type="project" value="UniProtKB-KW"/>
</dbReference>
<evidence type="ECO:0000256" key="8">
    <source>
        <dbReference type="SAM" id="MobiDB-lite"/>
    </source>
</evidence>
<dbReference type="AlphaFoldDB" id="A0A547PB79"/>
<dbReference type="Pfam" id="PF01551">
    <property type="entry name" value="Peptidase_M23"/>
    <property type="match status" value="1"/>
</dbReference>
<keyword evidence="3" id="KW-0479">Metal-binding</keyword>
<keyword evidence="7" id="KW-0175">Coiled coil</keyword>
<dbReference type="InterPro" id="IPR016047">
    <property type="entry name" value="M23ase_b-sheet_dom"/>
</dbReference>
<organism evidence="11 12">
    <name type="scientific">Erythrobacter insulae</name>
    <dbReference type="NCBI Taxonomy" id="2584124"/>
    <lineage>
        <taxon>Bacteria</taxon>
        <taxon>Pseudomonadati</taxon>
        <taxon>Pseudomonadota</taxon>
        <taxon>Alphaproteobacteria</taxon>
        <taxon>Sphingomonadales</taxon>
        <taxon>Erythrobacteraceae</taxon>
        <taxon>Erythrobacter/Porphyrobacter group</taxon>
        <taxon>Erythrobacter</taxon>
    </lineage>
</organism>
<name>A0A547PB79_9SPHN</name>
<dbReference type="EMBL" id="VHJK01000001">
    <property type="protein sequence ID" value="TRD11397.1"/>
    <property type="molecule type" value="Genomic_DNA"/>
</dbReference>
<keyword evidence="5" id="KW-0862">Zinc</keyword>
<protein>
    <submittedName>
        <fullName evidence="11">Metalloendopeptidase</fullName>
    </submittedName>
</protein>
<dbReference type="RefSeq" id="WP_142787662.1">
    <property type="nucleotide sequence ID" value="NZ_VHJK01000001.1"/>
</dbReference>
<dbReference type="OrthoDB" id="9809144at2"/>
<dbReference type="GO" id="GO:0004222">
    <property type="term" value="F:metalloendopeptidase activity"/>
    <property type="evidence" value="ECO:0007669"/>
    <property type="project" value="TreeGrafter"/>
</dbReference>
<feature type="domain" description="M23ase beta-sheet core" evidence="10">
    <location>
        <begin position="329"/>
        <end position="417"/>
    </location>
</feature>
<evidence type="ECO:0000256" key="5">
    <source>
        <dbReference type="ARBA" id="ARBA00022833"/>
    </source>
</evidence>
<dbReference type="InterPro" id="IPR050570">
    <property type="entry name" value="Cell_wall_metabolism_enzyme"/>
</dbReference>
<comment type="caution">
    <text evidence="11">The sequence shown here is derived from an EMBL/GenBank/DDBJ whole genome shotgun (WGS) entry which is preliminary data.</text>
</comment>
<feature type="coiled-coil region" evidence="7">
    <location>
        <begin position="44"/>
        <end position="99"/>
    </location>
</feature>
<evidence type="ECO:0000256" key="2">
    <source>
        <dbReference type="ARBA" id="ARBA00022670"/>
    </source>
</evidence>